<dbReference type="PANTHER" id="PTHR47784">
    <property type="entry name" value="STEROL UPTAKE CONTROL PROTEIN 2"/>
    <property type="match status" value="1"/>
</dbReference>
<dbReference type="VEuPathDB" id="FungiDB:YALI0_E05577g"/>
<evidence type="ECO:0000313" key="2">
    <source>
        <dbReference type="EMBL" id="AOW04997.1"/>
    </source>
</evidence>
<organism evidence="2 3">
    <name type="scientific">Yarrowia lipolytica</name>
    <name type="common">Candida lipolytica</name>
    <dbReference type="NCBI Taxonomy" id="4952"/>
    <lineage>
        <taxon>Eukaryota</taxon>
        <taxon>Fungi</taxon>
        <taxon>Dikarya</taxon>
        <taxon>Ascomycota</taxon>
        <taxon>Saccharomycotina</taxon>
        <taxon>Dipodascomycetes</taxon>
        <taxon>Dipodascales</taxon>
        <taxon>Dipodascales incertae sedis</taxon>
        <taxon>Yarrowia</taxon>
    </lineage>
</organism>
<keyword evidence="1" id="KW-0472">Membrane</keyword>
<feature type="transmembrane region" description="Helical" evidence="1">
    <location>
        <begin position="349"/>
        <end position="370"/>
    </location>
</feature>
<dbReference type="Proteomes" id="UP000182444">
    <property type="component" value="Chromosome 1E"/>
</dbReference>
<evidence type="ECO:0000313" key="3">
    <source>
        <dbReference type="Proteomes" id="UP000182444"/>
    </source>
</evidence>
<dbReference type="GO" id="GO:0001228">
    <property type="term" value="F:DNA-binding transcription activator activity, RNA polymerase II-specific"/>
    <property type="evidence" value="ECO:0007669"/>
    <property type="project" value="TreeGrafter"/>
</dbReference>
<dbReference type="PANTHER" id="PTHR47784:SF5">
    <property type="entry name" value="STEROL UPTAKE CONTROL PROTEIN 2"/>
    <property type="match status" value="1"/>
</dbReference>
<proteinExistence type="predicted"/>
<dbReference type="GeneID" id="2912321"/>
<dbReference type="InterPro" id="IPR053157">
    <property type="entry name" value="Sterol_Uptake_Regulator"/>
</dbReference>
<protein>
    <submittedName>
        <fullName evidence="2">Uncharacterized protein</fullName>
    </submittedName>
</protein>
<dbReference type="VEuPathDB" id="FungiDB:YALI1_E06535g"/>
<accession>A0A1D8NH89</accession>
<reference evidence="2 3" key="1">
    <citation type="journal article" date="2016" name="PLoS ONE">
        <title>Sequence Assembly of Yarrowia lipolytica Strain W29/CLIB89 Shows Transposable Element Diversity.</title>
        <authorList>
            <person name="Magnan C."/>
            <person name="Yu J."/>
            <person name="Chang I."/>
            <person name="Jahn E."/>
            <person name="Kanomata Y."/>
            <person name="Wu J."/>
            <person name="Zeller M."/>
            <person name="Oakes M."/>
            <person name="Baldi P."/>
            <person name="Sandmeyer S."/>
        </authorList>
    </citation>
    <scope>NUCLEOTIDE SEQUENCE [LARGE SCALE GENOMIC DNA]</scope>
    <source>
        <strain evidence="3">CLIB89(W29)</strain>
    </source>
</reference>
<gene>
    <name evidence="2" type="ORF">YALI1_E06535g</name>
</gene>
<keyword evidence="1" id="KW-0812">Transmembrane</keyword>
<name>A0A1D8NH89_YARLL</name>
<keyword evidence="1" id="KW-1133">Transmembrane helix</keyword>
<sequence>MCPHIYRSCLLHIEDSLLHLIVLPRNMTKTAVPRKRFLWHPADIDTYYSDDYFSDEERDFKYGRPRPTPMASLLNLNLNEYELIRFYNNESTPLLVAATGKNEDAQGLWMANVTKLASSNNALKEICMAFATMHMGHNRKKSIYILKDGREHPKTAGPLTDLTRVAGYTRLEEEVLEQMFIRLTNAVKAHQLQIVNMTLESYESVLLSSVLIYLHAMSMGPFVPLFSFDGGVDLFSLGRTIHDLTFIYSDKIEPSNPFNYSFGEDSENDREKLPREEDMWAIIDFVDTDVELSVAEKRRIKRSLTAELNNLIMLFHMDREALSVSHISAWCTFWTPSFFRLLREEHNTYALLFVCYWCGYAHMWHILFWWGDRIQEDLLNLKDHLPERVHHFLEWPLQSCTRFDINYVDLLNGKMRQLYI</sequence>
<dbReference type="RefSeq" id="XP_503591.2">
    <property type="nucleotide sequence ID" value="XM_503591.2"/>
</dbReference>
<dbReference type="AlphaFoldDB" id="A0A1D8NH89"/>
<evidence type="ECO:0000256" key="1">
    <source>
        <dbReference type="SAM" id="Phobius"/>
    </source>
</evidence>
<dbReference type="EMBL" id="CP017557">
    <property type="protein sequence ID" value="AOW04997.1"/>
    <property type="molecule type" value="Genomic_DNA"/>
</dbReference>
<dbReference type="KEGG" id="yli:2912321"/>